<keyword evidence="3" id="KW-0418">Kinase</keyword>
<feature type="domain" description="ABC1 atypical kinase-like" evidence="2">
    <location>
        <begin position="4"/>
        <end position="42"/>
    </location>
</feature>
<dbReference type="PANTHER" id="PTHR10566:SF118">
    <property type="entry name" value="PROTEIN KINASE DOMAIN-CONTAINING PROTEIN"/>
    <property type="match status" value="1"/>
</dbReference>
<dbReference type="EMBL" id="BLLF01000198">
    <property type="protein sequence ID" value="GFH08970.1"/>
    <property type="molecule type" value="Genomic_DNA"/>
</dbReference>
<dbReference type="Proteomes" id="UP000485058">
    <property type="component" value="Unassembled WGS sequence"/>
</dbReference>
<dbReference type="PANTHER" id="PTHR10566">
    <property type="entry name" value="CHAPERONE-ACTIVITY OF BC1 COMPLEX CABC1 -RELATED"/>
    <property type="match status" value="1"/>
</dbReference>
<sequence>MCPAQVFAKLSEKPVAAASLGQVYRATLLPELGGTEVAVKVNSDLAGLVDAWAERFLHEMDYRREAASALRFARDMEQLQVGQAY</sequence>
<keyword evidence="4" id="KW-1185">Reference proteome</keyword>
<name>A0A699YFM5_HAELA</name>
<evidence type="ECO:0000313" key="4">
    <source>
        <dbReference type="Proteomes" id="UP000485058"/>
    </source>
</evidence>
<proteinExistence type="inferred from homology"/>
<dbReference type="InterPro" id="IPR004147">
    <property type="entry name" value="ABC1_dom"/>
</dbReference>
<dbReference type="InterPro" id="IPR050154">
    <property type="entry name" value="UbiB_kinase"/>
</dbReference>
<keyword evidence="3" id="KW-0808">Transferase</keyword>
<dbReference type="GO" id="GO:0016301">
    <property type="term" value="F:kinase activity"/>
    <property type="evidence" value="ECO:0007669"/>
    <property type="project" value="UniProtKB-KW"/>
</dbReference>
<gene>
    <name evidence="3" type="ORF">HaLaN_04021</name>
</gene>
<accession>A0A699YFM5</accession>
<reference evidence="3 4" key="1">
    <citation type="submission" date="2020-02" db="EMBL/GenBank/DDBJ databases">
        <title>Draft genome sequence of Haematococcus lacustris strain NIES-144.</title>
        <authorList>
            <person name="Morimoto D."/>
            <person name="Nakagawa S."/>
            <person name="Yoshida T."/>
            <person name="Sawayama S."/>
        </authorList>
    </citation>
    <scope>NUCLEOTIDE SEQUENCE [LARGE SCALE GENOMIC DNA]</scope>
    <source>
        <strain evidence="3 4">NIES-144</strain>
    </source>
</reference>
<organism evidence="3 4">
    <name type="scientific">Haematococcus lacustris</name>
    <name type="common">Green alga</name>
    <name type="synonym">Haematococcus pluvialis</name>
    <dbReference type="NCBI Taxonomy" id="44745"/>
    <lineage>
        <taxon>Eukaryota</taxon>
        <taxon>Viridiplantae</taxon>
        <taxon>Chlorophyta</taxon>
        <taxon>core chlorophytes</taxon>
        <taxon>Chlorophyceae</taxon>
        <taxon>CS clade</taxon>
        <taxon>Chlamydomonadales</taxon>
        <taxon>Haematococcaceae</taxon>
        <taxon>Haematococcus</taxon>
    </lineage>
</organism>
<dbReference type="AlphaFoldDB" id="A0A699YFM5"/>
<evidence type="ECO:0000259" key="2">
    <source>
        <dbReference type="Pfam" id="PF03109"/>
    </source>
</evidence>
<comment type="caution">
    <text evidence="3">The sequence shown here is derived from an EMBL/GenBank/DDBJ whole genome shotgun (WGS) entry which is preliminary data.</text>
</comment>
<dbReference type="Pfam" id="PF03109">
    <property type="entry name" value="ABC1"/>
    <property type="match status" value="1"/>
</dbReference>
<comment type="similarity">
    <text evidence="1">Belongs to the protein kinase superfamily. ADCK protein kinase family.</text>
</comment>
<protein>
    <submittedName>
        <fullName evidence="3">Protein kinase domain-containing protein</fullName>
    </submittedName>
</protein>
<evidence type="ECO:0000313" key="3">
    <source>
        <dbReference type="EMBL" id="GFH08970.1"/>
    </source>
</evidence>
<evidence type="ECO:0000256" key="1">
    <source>
        <dbReference type="ARBA" id="ARBA00009670"/>
    </source>
</evidence>